<proteinExistence type="predicted"/>
<evidence type="ECO:0000259" key="1">
    <source>
        <dbReference type="Pfam" id="PF09331"/>
    </source>
</evidence>
<evidence type="ECO:0000313" key="3">
    <source>
        <dbReference type="Proteomes" id="UP000594638"/>
    </source>
</evidence>
<dbReference type="AlphaFoldDB" id="A0A8S0UWW6"/>
<gene>
    <name evidence="2" type="ORF">OLEA9_A094094</name>
</gene>
<name>A0A8S0UWW6_OLEEU</name>
<dbReference type="InterPro" id="IPR015410">
    <property type="entry name" value="DUF1985"/>
</dbReference>
<organism evidence="2 3">
    <name type="scientific">Olea europaea subsp. europaea</name>
    <dbReference type="NCBI Taxonomy" id="158383"/>
    <lineage>
        <taxon>Eukaryota</taxon>
        <taxon>Viridiplantae</taxon>
        <taxon>Streptophyta</taxon>
        <taxon>Embryophyta</taxon>
        <taxon>Tracheophyta</taxon>
        <taxon>Spermatophyta</taxon>
        <taxon>Magnoliopsida</taxon>
        <taxon>eudicotyledons</taxon>
        <taxon>Gunneridae</taxon>
        <taxon>Pentapetalae</taxon>
        <taxon>asterids</taxon>
        <taxon>lamiids</taxon>
        <taxon>Lamiales</taxon>
        <taxon>Oleaceae</taxon>
        <taxon>Oleeae</taxon>
        <taxon>Olea</taxon>
    </lineage>
</organism>
<dbReference type="PANTHER" id="PTHR48449:SF1">
    <property type="entry name" value="DUF1985 DOMAIN-CONTAINING PROTEIN"/>
    <property type="match status" value="1"/>
</dbReference>
<comment type="caution">
    <text evidence="2">The sequence shown here is derived from an EMBL/GenBank/DDBJ whole genome shotgun (WGS) entry which is preliminary data.</text>
</comment>
<dbReference type="EMBL" id="CACTIH010009056">
    <property type="protein sequence ID" value="CAA3021569.1"/>
    <property type="molecule type" value="Genomic_DNA"/>
</dbReference>
<dbReference type="Proteomes" id="UP000594638">
    <property type="component" value="Unassembled WGS sequence"/>
</dbReference>
<evidence type="ECO:0000313" key="2">
    <source>
        <dbReference type="EMBL" id="CAA3021569.1"/>
    </source>
</evidence>
<keyword evidence="3" id="KW-1185">Reference proteome</keyword>
<dbReference type="OrthoDB" id="913743at2759"/>
<dbReference type="PANTHER" id="PTHR48449">
    <property type="entry name" value="DUF1985 DOMAIN-CONTAINING PROTEIN"/>
    <property type="match status" value="1"/>
</dbReference>
<dbReference type="Gramene" id="OE9A094094T1">
    <property type="protein sequence ID" value="OE9A094094C1"/>
    <property type="gene ID" value="OE9A094094"/>
</dbReference>
<sequence>MANNLKRYLVLPEDKWRPIMLRQHSRIATLRDIENAFVGHPDGFALHELFLRSCMGHFLLMHQEMHFCSKIVNSLLQRHIERPNAHRNEMHFLLGSIDVCLSREEFCLITGLKFGQAQKPTGYDKTHEGGLIHRHFPDHEQIRVPDLICCLREGEFDEGMDIMKLSVLIMKHNFLWGTDIRTVVFTFEVAPDIASLARRRPNTAHLPRICHWEFAHSLNYPKTTDAKEPKLFLAQVSSIV</sequence>
<protein>
    <recommendedName>
        <fullName evidence="1">DUF1985 domain-containing protein</fullName>
    </recommendedName>
</protein>
<accession>A0A8S0UWW6</accession>
<reference evidence="2 3" key="1">
    <citation type="submission" date="2019-12" db="EMBL/GenBank/DDBJ databases">
        <authorList>
            <person name="Alioto T."/>
            <person name="Alioto T."/>
            <person name="Gomez Garrido J."/>
        </authorList>
    </citation>
    <scope>NUCLEOTIDE SEQUENCE [LARGE SCALE GENOMIC DNA]</scope>
</reference>
<feature type="domain" description="DUF1985" evidence="1">
    <location>
        <begin position="86"/>
        <end position="180"/>
    </location>
</feature>
<dbReference type="Pfam" id="PF09331">
    <property type="entry name" value="DUF1985"/>
    <property type="match status" value="1"/>
</dbReference>